<dbReference type="OrthoDB" id="6627399at2759"/>
<proteinExistence type="predicted"/>
<keyword evidence="3" id="KW-1185">Reference proteome</keyword>
<dbReference type="Pfam" id="PF07898">
    <property type="entry name" value="DUF1676"/>
    <property type="match status" value="1"/>
</dbReference>
<dbReference type="EMBL" id="CABPRJ010000969">
    <property type="protein sequence ID" value="VVC33470.1"/>
    <property type="molecule type" value="Genomic_DNA"/>
</dbReference>
<feature type="chain" id="PRO_5022897939" evidence="1">
    <location>
        <begin position="29"/>
        <end position="179"/>
    </location>
</feature>
<keyword evidence="1" id="KW-0732">Signal</keyword>
<dbReference type="Proteomes" id="UP000325440">
    <property type="component" value="Unassembled WGS sequence"/>
</dbReference>
<name>A0A5E4MMN0_9HEMI</name>
<protein>
    <submittedName>
        <fullName evidence="2">Uncharacterized protein</fullName>
    </submittedName>
</protein>
<organism evidence="2 3">
    <name type="scientific">Cinara cedri</name>
    <dbReference type="NCBI Taxonomy" id="506608"/>
    <lineage>
        <taxon>Eukaryota</taxon>
        <taxon>Metazoa</taxon>
        <taxon>Ecdysozoa</taxon>
        <taxon>Arthropoda</taxon>
        <taxon>Hexapoda</taxon>
        <taxon>Insecta</taxon>
        <taxon>Pterygota</taxon>
        <taxon>Neoptera</taxon>
        <taxon>Paraneoptera</taxon>
        <taxon>Hemiptera</taxon>
        <taxon>Sternorrhyncha</taxon>
        <taxon>Aphidomorpha</taxon>
        <taxon>Aphidoidea</taxon>
        <taxon>Aphididae</taxon>
        <taxon>Lachninae</taxon>
        <taxon>Cinara</taxon>
    </lineage>
</organism>
<sequence length="179" mass="20083">MMTRRSTSALCVLFLYATGDRLLRPAAAADQRAGSAPQESSPVASRCANNYTMTCVKRDVLALLDALDGERSYEIYPGITIYQRRSPAPSRNESLDAANSTRLDYLIAKRLDGYADSVDLRVRLLDPINATAARSVGHTVLERLLPFLRMSMTKRIMLLVTVKSLHYLLPKLWDRLSRH</sequence>
<reference evidence="2 3" key="1">
    <citation type="submission" date="2019-08" db="EMBL/GenBank/DDBJ databases">
        <authorList>
            <person name="Alioto T."/>
            <person name="Alioto T."/>
            <person name="Gomez Garrido J."/>
        </authorList>
    </citation>
    <scope>NUCLEOTIDE SEQUENCE [LARGE SCALE GENOMIC DNA]</scope>
</reference>
<gene>
    <name evidence="2" type="ORF">CINCED_3A023669</name>
</gene>
<evidence type="ECO:0000313" key="3">
    <source>
        <dbReference type="Proteomes" id="UP000325440"/>
    </source>
</evidence>
<evidence type="ECO:0000256" key="1">
    <source>
        <dbReference type="SAM" id="SignalP"/>
    </source>
</evidence>
<evidence type="ECO:0000313" key="2">
    <source>
        <dbReference type="EMBL" id="VVC33470.1"/>
    </source>
</evidence>
<feature type="signal peptide" evidence="1">
    <location>
        <begin position="1"/>
        <end position="28"/>
    </location>
</feature>
<accession>A0A5E4MMN0</accession>
<dbReference type="AlphaFoldDB" id="A0A5E4MMN0"/>
<dbReference type="InterPro" id="IPR012464">
    <property type="entry name" value="DUF1676"/>
</dbReference>